<organism evidence="1 2">
    <name type="scientific">Mediterraneibacter gnavus</name>
    <name type="common">Ruminococcus gnavus</name>
    <dbReference type="NCBI Taxonomy" id="33038"/>
    <lineage>
        <taxon>Bacteria</taxon>
        <taxon>Bacillati</taxon>
        <taxon>Bacillota</taxon>
        <taxon>Clostridia</taxon>
        <taxon>Lachnospirales</taxon>
        <taxon>Lachnospiraceae</taxon>
        <taxon>Mediterraneibacter</taxon>
    </lineage>
</organism>
<evidence type="ECO:0000313" key="2">
    <source>
        <dbReference type="Proteomes" id="UP001212160"/>
    </source>
</evidence>
<protein>
    <submittedName>
        <fullName evidence="1">Uncharacterized protein</fullName>
    </submittedName>
</protein>
<name>A0AAW6DH63_MEDGN</name>
<dbReference type="RefSeq" id="WP_182440510.1">
    <property type="nucleotide sequence ID" value="NZ_JAQMLA010000070.1"/>
</dbReference>
<gene>
    <name evidence="1" type="ORF">PNW85_16390</name>
</gene>
<dbReference type="AlphaFoldDB" id="A0AAW6DH63"/>
<comment type="caution">
    <text evidence="1">The sequence shown here is derived from an EMBL/GenBank/DDBJ whole genome shotgun (WGS) entry which is preliminary data.</text>
</comment>
<proteinExistence type="predicted"/>
<dbReference type="EMBL" id="JAQMLA010000070">
    <property type="protein sequence ID" value="MDB8688214.1"/>
    <property type="molecule type" value="Genomic_DNA"/>
</dbReference>
<evidence type="ECO:0000313" key="1">
    <source>
        <dbReference type="EMBL" id="MDB8688214.1"/>
    </source>
</evidence>
<sequence length="55" mass="6202">MKNEKMNIKKIHNINTSMPRVQGQACHNDCEQWVGKRSTSSTCRLTLTAKGSILL</sequence>
<accession>A0AAW6DH63</accession>
<reference evidence="1" key="1">
    <citation type="submission" date="2023-01" db="EMBL/GenBank/DDBJ databases">
        <title>Human gut microbiome strain richness.</title>
        <authorList>
            <person name="Chen-Liaw A."/>
        </authorList>
    </citation>
    <scope>NUCLEOTIDE SEQUENCE</scope>
    <source>
        <strain evidence="1">RTP21484st1_H11_RTP21484_190118</strain>
    </source>
</reference>
<dbReference type="Proteomes" id="UP001212160">
    <property type="component" value="Unassembled WGS sequence"/>
</dbReference>